<evidence type="ECO:0000313" key="1">
    <source>
        <dbReference type="EMBL" id="CAH2252326.1"/>
    </source>
</evidence>
<accession>A0AAD1RHX3</accession>
<keyword evidence="2" id="KW-1185">Reference proteome</keyword>
<organism evidence="1 2">
    <name type="scientific">Pelobates cultripes</name>
    <name type="common">Western spadefoot toad</name>
    <dbReference type="NCBI Taxonomy" id="61616"/>
    <lineage>
        <taxon>Eukaryota</taxon>
        <taxon>Metazoa</taxon>
        <taxon>Chordata</taxon>
        <taxon>Craniata</taxon>
        <taxon>Vertebrata</taxon>
        <taxon>Euteleostomi</taxon>
        <taxon>Amphibia</taxon>
        <taxon>Batrachia</taxon>
        <taxon>Anura</taxon>
        <taxon>Pelobatoidea</taxon>
        <taxon>Pelobatidae</taxon>
        <taxon>Pelobates</taxon>
    </lineage>
</organism>
<protein>
    <submittedName>
        <fullName evidence="1">Uncharacterized protein</fullName>
    </submittedName>
</protein>
<reference evidence="1" key="1">
    <citation type="submission" date="2022-03" db="EMBL/GenBank/DDBJ databases">
        <authorList>
            <person name="Alioto T."/>
            <person name="Alioto T."/>
            <person name="Gomez Garrido J."/>
        </authorList>
    </citation>
    <scope>NUCLEOTIDE SEQUENCE</scope>
</reference>
<sequence length="147" mass="16405">MGRKTKKQKADKPRMGLNISDMWRQVHSTAGPQMATYTHTYSELSDDLSLEGEMEKLPSILPQPPAPMNPDTSPVTTAVLKKPLADLQRNMLTGIRADLQGLRGQIGNLETTSNTTTQQIPTLQQEVKKLQQQQESSDWCFALLNDL</sequence>
<evidence type="ECO:0000313" key="2">
    <source>
        <dbReference type="Proteomes" id="UP001295444"/>
    </source>
</evidence>
<gene>
    <name evidence="1" type="ORF">PECUL_23A038288</name>
</gene>
<dbReference type="AlphaFoldDB" id="A0AAD1RHX3"/>
<dbReference type="EMBL" id="OW240913">
    <property type="protein sequence ID" value="CAH2252326.1"/>
    <property type="molecule type" value="Genomic_DNA"/>
</dbReference>
<name>A0AAD1RHX3_PELCU</name>
<dbReference type="Proteomes" id="UP001295444">
    <property type="component" value="Chromosome 02"/>
</dbReference>
<proteinExistence type="predicted"/>